<dbReference type="Proteomes" id="UP001139089">
    <property type="component" value="Unassembled WGS sequence"/>
</dbReference>
<dbReference type="InterPro" id="IPR000792">
    <property type="entry name" value="Tscrpt_reg_LuxR_C"/>
</dbReference>
<dbReference type="SUPFAM" id="SSF46894">
    <property type="entry name" value="C-terminal effector domain of the bipartite response regulators"/>
    <property type="match status" value="1"/>
</dbReference>
<dbReference type="EMBL" id="JAJOZR010000001">
    <property type="protein sequence ID" value="MCD7107908.1"/>
    <property type="molecule type" value="Genomic_DNA"/>
</dbReference>
<evidence type="ECO:0000256" key="1">
    <source>
        <dbReference type="ARBA" id="ARBA00023015"/>
    </source>
</evidence>
<feature type="domain" description="HTH luxR-type" evidence="4">
    <location>
        <begin position="746"/>
        <end position="811"/>
    </location>
</feature>
<gene>
    <name evidence="5" type="ORF">LRX75_02520</name>
</gene>
<organism evidence="5 6">
    <name type="scientific">Rhizobium quercicola</name>
    <dbReference type="NCBI Taxonomy" id="2901226"/>
    <lineage>
        <taxon>Bacteria</taxon>
        <taxon>Pseudomonadati</taxon>
        <taxon>Pseudomonadota</taxon>
        <taxon>Alphaproteobacteria</taxon>
        <taxon>Hyphomicrobiales</taxon>
        <taxon>Rhizobiaceae</taxon>
        <taxon>Rhizobium/Agrobacterium group</taxon>
        <taxon>Rhizobium</taxon>
    </lineage>
</organism>
<evidence type="ECO:0000313" key="5">
    <source>
        <dbReference type="EMBL" id="MCD7107908.1"/>
    </source>
</evidence>
<dbReference type="PRINTS" id="PR00038">
    <property type="entry name" value="HTHLUXR"/>
</dbReference>
<name>A0A9X1T5N2_9HYPH</name>
<keyword evidence="1" id="KW-0805">Transcription regulation</keyword>
<dbReference type="PROSITE" id="PS50043">
    <property type="entry name" value="HTH_LUXR_2"/>
    <property type="match status" value="1"/>
</dbReference>
<keyword evidence="2" id="KW-0238">DNA-binding</keyword>
<comment type="caution">
    <text evidence="5">The sequence shown here is derived from an EMBL/GenBank/DDBJ whole genome shotgun (WGS) entry which is preliminary data.</text>
</comment>
<accession>A0A9X1T5N2</accession>
<dbReference type="SMART" id="SM00421">
    <property type="entry name" value="HTH_LUXR"/>
    <property type="match status" value="1"/>
</dbReference>
<dbReference type="Pfam" id="PF00196">
    <property type="entry name" value="GerE"/>
    <property type="match status" value="1"/>
</dbReference>
<dbReference type="PROSITE" id="PS00622">
    <property type="entry name" value="HTH_LUXR_1"/>
    <property type="match status" value="1"/>
</dbReference>
<dbReference type="AlphaFoldDB" id="A0A9X1T5N2"/>
<evidence type="ECO:0000259" key="4">
    <source>
        <dbReference type="PROSITE" id="PS50043"/>
    </source>
</evidence>
<keyword evidence="6" id="KW-1185">Reference proteome</keyword>
<dbReference type="CDD" id="cd06170">
    <property type="entry name" value="LuxR_C_like"/>
    <property type="match status" value="1"/>
</dbReference>
<keyword evidence="3" id="KW-0804">Transcription</keyword>
<dbReference type="InterPro" id="IPR036388">
    <property type="entry name" value="WH-like_DNA-bd_sf"/>
</dbReference>
<protein>
    <submittedName>
        <fullName evidence="5">LuxR C-terminal-related transcriptional regulator</fullName>
    </submittedName>
</protein>
<sequence>MGALIDRPELMARILDAGTPIVILEAPAGMGKSSVLALIAQQTGGNVVLSPQPPVHPASGTAADTVPDLWDIPPYTTPRPIPEACVSGTRRLIIAKRPDTVLPGQARALAYAQAMLIGSNDLMMAQRELARLFGTACDDVAARSGGWPLAVFNAGLFEGPPDILRAFLDAEVLATMPDEELVVLRLMLLETPKRAGVAIPHPAFSASGVSASSPAPPVAPFLMRPDAAGRPTLAVAGVRQVLREAIDDAMERRLRKAGSARAIAEAYRARGLVVEAICAFQKAGLFDNALRIFQDAGGPFFLYYFGPKAFDTVLAGFPLTFSIQTEVLVLAKALQSLKLGDIARARRLLIDRFGDIANDYTQVFSSRSVFSRPFRAFRLVMLLYEDYFFSEELLERAYALIAEFPTDDHLSRGSFYNSVLEFYIRNRQFAAAEEVAQRAMFHYRAARAPLLAFYISLHQTLIRLMMGDALAARRHATQSAAFIAELPFESPNDVRLQVLMDACVEYEGGRAEPLARFLNLEIDGFAHGEIWPSLLEFALHYGSQALGEHFSTMAARSFLDRWRVYQTSNGQFQAMISIREAAVLQNANRWQEAADTLAAMEGRVDRAFVLAGGELLARVQERDELALALIWLRQIVYEAPQRPGLDGLVTTIIGNMNLTDRQRMSAEIWLAYVAKRQRNATQARAVLQKTFGDCARLGTIAPLAEERVFLQELIDNQRIGGFLSTVTGNRQILRKLRDSGRLDTPSTRMGNTLSRRESKILLMISEGAANKDVANTLGLSEATVKFHLGNVYRKLGCRSRQEAILSARALGLLG</sequence>
<proteinExistence type="predicted"/>
<dbReference type="Gene3D" id="1.10.10.10">
    <property type="entry name" value="Winged helix-like DNA-binding domain superfamily/Winged helix DNA-binding domain"/>
    <property type="match status" value="1"/>
</dbReference>
<reference evidence="5" key="1">
    <citation type="submission" date="2021-12" db="EMBL/GenBank/DDBJ databases">
        <authorList>
            <person name="Li Y."/>
        </authorList>
    </citation>
    <scope>NUCLEOTIDE SEQUENCE</scope>
    <source>
        <strain evidence="5">DKSPLA3</strain>
    </source>
</reference>
<evidence type="ECO:0000256" key="3">
    <source>
        <dbReference type="ARBA" id="ARBA00023163"/>
    </source>
</evidence>
<dbReference type="RefSeq" id="WP_231811623.1">
    <property type="nucleotide sequence ID" value="NZ_JAJOZR010000001.1"/>
</dbReference>
<dbReference type="GO" id="GO:0003677">
    <property type="term" value="F:DNA binding"/>
    <property type="evidence" value="ECO:0007669"/>
    <property type="project" value="UniProtKB-KW"/>
</dbReference>
<evidence type="ECO:0000256" key="2">
    <source>
        <dbReference type="ARBA" id="ARBA00023125"/>
    </source>
</evidence>
<dbReference type="PANTHER" id="PTHR44688">
    <property type="entry name" value="DNA-BINDING TRANSCRIPTIONAL ACTIVATOR DEVR_DOSR"/>
    <property type="match status" value="1"/>
</dbReference>
<dbReference type="InterPro" id="IPR016032">
    <property type="entry name" value="Sig_transdc_resp-reg_C-effctor"/>
</dbReference>
<evidence type="ECO:0000313" key="6">
    <source>
        <dbReference type="Proteomes" id="UP001139089"/>
    </source>
</evidence>
<dbReference type="GO" id="GO:0006355">
    <property type="term" value="P:regulation of DNA-templated transcription"/>
    <property type="evidence" value="ECO:0007669"/>
    <property type="project" value="InterPro"/>
</dbReference>
<dbReference type="PANTHER" id="PTHR44688:SF16">
    <property type="entry name" value="DNA-BINDING TRANSCRIPTIONAL ACTIVATOR DEVR_DOSR"/>
    <property type="match status" value="1"/>
</dbReference>